<evidence type="ECO:0000313" key="6">
    <source>
        <dbReference type="EMBL" id="GCL61408.1"/>
    </source>
</evidence>
<keyword evidence="3" id="KW-0274">FAD</keyword>
<feature type="domain" description="RsdA/BaiN/AoA(So)-like Rossmann fold-like" evidence="4">
    <location>
        <begin position="13"/>
        <end position="403"/>
    </location>
</feature>
<dbReference type="RefSeq" id="WP_228026914.1">
    <property type="nucleotide sequence ID" value="NZ_BJCL01000001.1"/>
</dbReference>
<gene>
    <name evidence="6" type="ORF">AQPW35_04890</name>
</gene>
<evidence type="ECO:0000313" key="7">
    <source>
        <dbReference type="Proteomes" id="UP000301751"/>
    </source>
</evidence>
<protein>
    <submittedName>
        <fullName evidence="6">Membrane protein</fullName>
    </submittedName>
</protein>
<dbReference type="InterPro" id="IPR004792">
    <property type="entry name" value="BaiN-like"/>
</dbReference>
<dbReference type="SUPFAM" id="SSF51905">
    <property type="entry name" value="FAD/NAD(P)-binding domain"/>
    <property type="match status" value="1"/>
</dbReference>
<evidence type="ECO:0000259" key="5">
    <source>
        <dbReference type="Pfam" id="PF22780"/>
    </source>
</evidence>
<dbReference type="Pfam" id="PF03486">
    <property type="entry name" value="HI0933_like"/>
    <property type="match status" value="1"/>
</dbReference>
<dbReference type="Gene3D" id="2.40.30.10">
    <property type="entry name" value="Translation factors"/>
    <property type="match status" value="1"/>
</dbReference>
<reference evidence="7" key="1">
    <citation type="submission" date="2019-03" db="EMBL/GenBank/DDBJ databases">
        <title>Aquabacterium pictum sp.nov., the first bacteriochlorophyll a-containing freshwater bacterium in the genus Aquabacterium of the class Betaproteobacteria.</title>
        <authorList>
            <person name="Hirose S."/>
            <person name="Tank M."/>
            <person name="Hara E."/>
            <person name="Tamaki H."/>
            <person name="Takaichi S."/>
            <person name="Haruta S."/>
            <person name="Hanada S."/>
        </authorList>
    </citation>
    <scope>NUCLEOTIDE SEQUENCE [LARGE SCALE GENOMIC DNA]</scope>
    <source>
        <strain evidence="7">W35</strain>
    </source>
</reference>
<organism evidence="6 7">
    <name type="scientific">Pseudaquabacterium pictum</name>
    <dbReference type="NCBI Taxonomy" id="2315236"/>
    <lineage>
        <taxon>Bacteria</taxon>
        <taxon>Pseudomonadati</taxon>
        <taxon>Pseudomonadota</taxon>
        <taxon>Betaproteobacteria</taxon>
        <taxon>Burkholderiales</taxon>
        <taxon>Sphaerotilaceae</taxon>
        <taxon>Pseudaquabacterium</taxon>
    </lineage>
</organism>
<dbReference type="AlphaFoldDB" id="A0A480ARM9"/>
<dbReference type="InterPro" id="IPR023166">
    <property type="entry name" value="BaiN-like_dom_sf"/>
</dbReference>
<dbReference type="NCBIfam" id="TIGR00275">
    <property type="entry name" value="aminoacetone oxidase family FAD-binding enzyme"/>
    <property type="match status" value="1"/>
</dbReference>
<dbReference type="SUPFAM" id="SSF160996">
    <property type="entry name" value="HI0933 insert domain-like"/>
    <property type="match status" value="1"/>
</dbReference>
<evidence type="ECO:0000256" key="3">
    <source>
        <dbReference type="ARBA" id="ARBA00022827"/>
    </source>
</evidence>
<keyword evidence="7" id="KW-1185">Reference proteome</keyword>
<evidence type="ECO:0000256" key="2">
    <source>
        <dbReference type="ARBA" id="ARBA00022630"/>
    </source>
</evidence>
<dbReference type="InterPro" id="IPR057661">
    <property type="entry name" value="RsdA/BaiN/AoA(So)_Rossmann"/>
</dbReference>
<accession>A0A480ARM9</accession>
<dbReference type="EMBL" id="BJCL01000001">
    <property type="protein sequence ID" value="GCL61408.1"/>
    <property type="molecule type" value="Genomic_DNA"/>
</dbReference>
<comment type="caution">
    <text evidence="6">The sequence shown here is derived from an EMBL/GenBank/DDBJ whole genome shotgun (WGS) entry which is preliminary data.</text>
</comment>
<dbReference type="Pfam" id="PF22780">
    <property type="entry name" value="HI0933_like_1st"/>
    <property type="match status" value="1"/>
</dbReference>
<sequence length="412" mass="43852">MPTALPPSPLHFDAAILGAGAAGLFCAGIAGQRGLKVLVIDHAEKLAEKIRISGGGRCNFTNRDATPAQFLSANPHFCRSALARYTPADFIALVRRHGIGFHEKHKGQLFCDDSAEQIIDLLVAECEAGGVQRWQPCSLAAARAVEGGFELDTSAGPVRCTQFVVASGGLSIPKIGATDIGHRLARQYGHAIVPPRPALVPLTFDASLWAPFVPLAGASLPVQVATGSGKAAGRFDEDLLFTHRGLSGPAVLQISSFWQPGQPLRLNLLPADDIAEQLRQAKAGSRRQLGNALAGLLPQRLADAWLARLDLDATRPLPEVRDKDLQRLADSLARWEITPTGTEGWRKAEVTAGGVDTRELDSRSMASQRQPGLYFIGEVVDVTGWLGGYNFQWAWASAAACAQSLAMAPAPA</sequence>
<evidence type="ECO:0000259" key="4">
    <source>
        <dbReference type="Pfam" id="PF03486"/>
    </source>
</evidence>
<feature type="domain" description="RsdA/BaiN/AoA(So)-like insert" evidence="5">
    <location>
        <begin position="196"/>
        <end position="350"/>
    </location>
</feature>
<dbReference type="Proteomes" id="UP000301751">
    <property type="component" value="Unassembled WGS sequence"/>
</dbReference>
<evidence type="ECO:0000256" key="1">
    <source>
        <dbReference type="ARBA" id="ARBA00001974"/>
    </source>
</evidence>
<dbReference type="Gene3D" id="3.50.50.60">
    <property type="entry name" value="FAD/NAD(P)-binding domain"/>
    <property type="match status" value="1"/>
</dbReference>
<dbReference type="PANTHER" id="PTHR42887">
    <property type="entry name" value="OS12G0638800 PROTEIN"/>
    <property type="match status" value="1"/>
</dbReference>
<name>A0A480ARM9_9BURK</name>
<keyword evidence="2" id="KW-0285">Flavoprotein</keyword>
<dbReference type="InterPro" id="IPR055178">
    <property type="entry name" value="RsdA/BaiN/AoA(So)-like_dom"/>
</dbReference>
<dbReference type="Gene3D" id="1.10.8.260">
    <property type="entry name" value="HI0933 insert domain-like"/>
    <property type="match status" value="1"/>
</dbReference>
<proteinExistence type="predicted"/>
<dbReference type="InterPro" id="IPR036188">
    <property type="entry name" value="FAD/NAD-bd_sf"/>
</dbReference>
<dbReference type="PANTHER" id="PTHR42887:SF2">
    <property type="entry name" value="OS12G0638800 PROTEIN"/>
    <property type="match status" value="1"/>
</dbReference>
<comment type="cofactor">
    <cofactor evidence="1">
        <name>FAD</name>
        <dbReference type="ChEBI" id="CHEBI:57692"/>
    </cofactor>
</comment>